<dbReference type="SUPFAM" id="SSF52540">
    <property type="entry name" value="P-loop containing nucleoside triphosphate hydrolases"/>
    <property type="match status" value="1"/>
</dbReference>
<evidence type="ECO:0000256" key="6">
    <source>
        <dbReference type="ARBA" id="ARBA00023136"/>
    </source>
</evidence>
<gene>
    <name evidence="8" type="ORF">ACD_49C00077G0023</name>
</gene>
<keyword evidence="3" id="KW-0547">Nucleotide-binding</keyword>
<dbReference type="PANTHER" id="PTHR43394">
    <property type="entry name" value="ATP-DEPENDENT PERMEASE MDL1, MITOCHONDRIAL"/>
    <property type="match status" value="1"/>
</dbReference>
<dbReference type="InterPro" id="IPR003439">
    <property type="entry name" value="ABC_transporter-like_ATP-bd"/>
</dbReference>
<dbReference type="Pfam" id="PF00005">
    <property type="entry name" value="ABC_tran"/>
    <property type="match status" value="1"/>
</dbReference>
<evidence type="ECO:0000256" key="4">
    <source>
        <dbReference type="ARBA" id="ARBA00022840"/>
    </source>
</evidence>
<protein>
    <submittedName>
        <fullName evidence="8">Heavy metal tolerance protein</fullName>
    </submittedName>
</protein>
<evidence type="ECO:0000256" key="2">
    <source>
        <dbReference type="ARBA" id="ARBA00022692"/>
    </source>
</evidence>
<dbReference type="Gene3D" id="3.40.50.300">
    <property type="entry name" value="P-loop containing nucleotide triphosphate hydrolases"/>
    <property type="match status" value="1"/>
</dbReference>
<evidence type="ECO:0000256" key="3">
    <source>
        <dbReference type="ARBA" id="ARBA00022741"/>
    </source>
</evidence>
<dbReference type="SMART" id="SM00382">
    <property type="entry name" value="AAA"/>
    <property type="match status" value="1"/>
</dbReference>
<dbReference type="InterPro" id="IPR039421">
    <property type="entry name" value="Type_1_exporter"/>
</dbReference>
<organism evidence="8">
    <name type="scientific">uncultured bacterium</name>
    <name type="common">gcode 4</name>
    <dbReference type="NCBI Taxonomy" id="1234023"/>
    <lineage>
        <taxon>Bacteria</taxon>
        <taxon>environmental samples</taxon>
    </lineage>
</organism>
<keyword evidence="6" id="KW-0472">Membrane</keyword>
<comment type="subcellular location">
    <subcellularLocation>
        <location evidence="1">Cell membrane</location>
        <topology evidence="1">Multi-pass membrane protein</topology>
    </subcellularLocation>
</comment>
<name>K2ACZ2_9BACT</name>
<reference evidence="8" key="1">
    <citation type="journal article" date="2012" name="Science">
        <title>Fermentation, hydrogen, and sulfur metabolism in multiple uncultivated bacterial phyla.</title>
        <authorList>
            <person name="Wrighton K.C."/>
            <person name="Thomas B.C."/>
            <person name="Sharon I."/>
            <person name="Miller C.S."/>
            <person name="Castelle C.J."/>
            <person name="VerBerkmoes N.C."/>
            <person name="Wilkins M.J."/>
            <person name="Hettich R.L."/>
            <person name="Lipton M.S."/>
            <person name="Williams K.H."/>
            <person name="Long P.E."/>
            <person name="Banfield J.F."/>
        </authorList>
    </citation>
    <scope>NUCLEOTIDE SEQUENCE [LARGE SCALE GENOMIC DNA]</scope>
</reference>
<dbReference type="InterPro" id="IPR027417">
    <property type="entry name" value="P-loop_NTPase"/>
</dbReference>
<dbReference type="PANTHER" id="PTHR43394:SF1">
    <property type="entry name" value="ATP-BINDING CASSETTE SUB-FAMILY B MEMBER 10, MITOCHONDRIAL"/>
    <property type="match status" value="1"/>
</dbReference>
<dbReference type="EMBL" id="AMFJ01021663">
    <property type="protein sequence ID" value="EKD65895.1"/>
    <property type="molecule type" value="Genomic_DNA"/>
</dbReference>
<dbReference type="InterPro" id="IPR036640">
    <property type="entry name" value="ABC1_TM_sf"/>
</dbReference>
<dbReference type="GO" id="GO:0005886">
    <property type="term" value="C:plasma membrane"/>
    <property type="evidence" value="ECO:0007669"/>
    <property type="project" value="UniProtKB-SubCell"/>
</dbReference>
<proteinExistence type="predicted"/>
<keyword evidence="5" id="KW-1133">Transmembrane helix</keyword>
<dbReference type="PROSITE" id="PS00211">
    <property type="entry name" value="ABC_TRANSPORTER_1"/>
    <property type="match status" value="1"/>
</dbReference>
<dbReference type="GO" id="GO:0015421">
    <property type="term" value="F:ABC-type oligopeptide transporter activity"/>
    <property type="evidence" value="ECO:0007669"/>
    <property type="project" value="TreeGrafter"/>
</dbReference>
<dbReference type="GO" id="GO:0016887">
    <property type="term" value="F:ATP hydrolysis activity"/>
    <property type="evidence" value="ECO:0007669"/>
    <property type="project" value="InterPro"/>
</dbReference>
<keyword evidence="2" id="KW-0812">Transmembrane</keyword>
<evidence type="ECO:0000256" key="5">
    <source>
        <dbReference type="ARBA" id="ARBA00022989"/>
    </source>
</evidence>
<dbReference type="InterPro" id="IPR017871">
    <property type="entry name" value="ABC_transporter-like_CS"/>
</dbReference>
<dbReference type="AlphaFoldDB" id="K2ACZ2"/>
<evidence type="ECO:0000259" key="7">
    <source>
        <dbReference type="PROSITE" id="PS50893"/>
    </source>
</evidence>
<accession>K2ACZ2</accession>
<dbReference type="SUPFAM" id="SSF90123">
    <property type="entry name" value="ABC transporter transmembrane region"/>
    <property type="match status" value="1"/>
</dbReference>
<comment type="caution">
    <text evidence="8">The sequence shown here is derived from an EMBL/GenBank/DDBJ whole genome shotgun (WGS) entry which is preliminary data.</text>
</comment>
<dbReference type="GO" id="GO:0005524">
    <property type="term" value="F:ATP binding"/>
    <property type="evidence" value="ECO:0007669"/>
    <property type="project" value="UniProtKB-KW"/>
</dbReference>
<feature type="domain" description="ABC transporter" evidence="7">
    <location>
        <begin position="339"/>
        <end position="573"/>
    </location>
</feature>
<evidence type="ECO:0000313" key="8">
    <source>
        <dbReference type="EMBL" id="EKD65895.1"/>
    </source>
</evidence>
<dbReference type="PROSITE" id="PS50893">
    <property type="entry name" value="ABC_TRANSPORTER_2"/>
    <property type="match status" value="1"/>
</dbReference>
<evidence type="ECO:0000256" key="1">
    <source>
        <dbReference type="ARBA" id="ARBA00004651"/>
    </source>
</evidence>
<sequence>MKEFIKKAKVLLEPVKYSKWWFWVLFGMEIYDSLQSIFLIYAGSMVISAVEMKNIENLYFWIWVFLIFLVFNTLNSLFMDTVLNMFSFNISRGLSEKYLWEYINLDNTKVESFWTGKMSNIIFRGIESWYLNLKLTLDLTAEICAIIYIFVLVLIKVPNIYYFTGFIALFVIIILFFSKWLSCIANIRDQTKELEIVRDAKRIKMLMSKFEILQNDKFGKEIEVISELHNKMMYLWARWNFIKNAWQIGSFIILSSFRIIIFLVIWAWVISGNYTIAKLALFLWLLDVLGKYSWNIRGYFRDIFYNYIHIEKLIDTFNSIPRYQEDPNAPKFVYKSWEIVFDKIDFTYDGGQEVFKDFSLILNWWKKYAFVWASGWGKSTLIKLIAWYIKANSWEIIIDWQKLSEISLKSYYRHIGYLTQEPSVFDWTIMENLTYALDYTPTQEQLDEVIKNSKCEFIEEFKAWFETEIWEKWIKLSGGQKQRLAIAKIMLKNPEIILLDEPTSALDSISEQAITEALHNLFKWKTVVIIAHRLQTVKEADEIIVIKDGEIFERWNHEQLSNLNWEYKIMLDLQTSF</sequence>
<dbReference type="InterPro" id="IPR003593">
    <property type="entry name" value="AAA+_ATPase"/>
</dbReference>
<dbReference type="Gene3D" id="1.20.1560.10">
    <property type="entry name" value="ABC transporter type 1, transmembrane domain"/>
    <property type="match status" value="1"/>
</dbReference>
<keyword evidence="4" id="KW-0067">ATP-binding</keyword>